<feature type="compositionally biased region" description="Polar residues" evidence="1">
    <location>
        <begin position="125"/>
        <end position="138"/>
    </location>
</feature>
<feature type="compositionally biased region" description="Basic and acidic residues" evidence="1">
    <location>
        <begin position="21"/>
        <end position="30"/>
    </location>
</feature>
<name>A0A8K1FJR3_PYTOL</name>
<dbReference type="Pfam" id="PF15261">
    <property type="entry name" value="JHY"/>
    <property type="match status" value="1"/>
</dbReference>
<feature type="compositionally biased region" description="Basic and acidic residues" evidence="1">
    <location>
        <begin position="232"/>
        <end position="244"/>
    </location>
</feature>
<reference evidence="2" key="1">
    <citation type="submission" date="2019-03" db="EMBL/GenBank/DDBJ databases">
        <title>Long read genome sequence of the mycoparasitic Pythium oligandrum ATCC 38472 isolated from sugarbeet rhizosphere.</title>
        <authorList>
            <person name="Gaulin E."/>
        </authorList>
    </citation>
    <scope>NUCLEOTIDE SEQUENCE</scope>
    <source>
        <strain evidence="2">ATCC 38472_TT</strain>
    </source>
</reference>
<dbReference type="EMBL" id="SPLM01000038">
    <property type="protein sequence ID" value="TMW65206.1"/>
    <property type="molecule type" value="Genomic_DNA"/>
</dbReference>
<dbReference type="Proteomes" id="UP000794436">
    <property type="component" value="Unassembled WGS sequence"/>
</dbReference>
<comment type="caution">
    <text evidence="2">The sequence shown here is derived from an EMBL/GenBank/DDBJ whole genome shotgun (WGS) entry which is preliminary data.</text>
</comment>
<evidence type="ECO:0000313" key="2">
    <source>
        <dbReference type="EMBL" id="TMW65206.1"/>
    </source>
</evidence>
<evidence type="ECO:0000313" key="3">
    <source>
        <dbReference type="Proteomes" id="UP000794436"/>
    </source>
</evidence>
<dbReference type="InterPro" id="IPR027968">
    <property type="entry name" value="JHY"/>
</dbReference>
<dbReference type="AlphaFoldDB" id="A0A8K1FJR3"/>
<dbReference type="OrthoDB" id="62528at2759"/>
<organism evidence="2 3">
    <name type="scientific">Pythium oligandrum</name>
    <name type="common">Mycoparasitic fungus</name>
    <dbReference type="NCBI Taxonomy" id="41045"/>
    <lineage>
        <taxon>Eukaryota</taxon>
        <taxon>Sar</taxon>
        <taxon>Stramenopiles</taxon>
        <taxon>Oomycota</taxon>
        <taxon>Peronosporomycetes</taxon>
        <taxon>Pythiales</taxon>
        <taxon>Pythiaceae</taxon>
        <taxon>Pythium</taxon>
    </lineage>
</organism>
<feature type="compositionally biased region" description="Polar residues" evidence="1">
    <location>
        <begin position="80"/>
        <end position="111"/>
    </location>
</feature>
<accession>A0A8K1FJR3</accession>
<feature type="compositionally biased region" description="Low complexity" evidence="1">
    <location>
        <begin position="357"/>
        <end position="375"/>
    </location>
</feature>
<feature type="region of interest" description="Disordered" evidence="1">
    <location>
        <begin position="312"/>
        <end position="397"/>
    </location>
</feature>
<evidence type="ECO:0000256" key="1">
    <source>
        <dbReference type="SAM" id="MobiDB-lite"/>
    </source>
</evidence>
<keyword evidence="3" id="KW-1185">Reference proteome</keyword>
<proteinExistence type="predicted"/>
<gene>
    <name evidence="2" type="ORF">Poli38472_009373</name>
</gene>
<feature type="compositionally biased region" description="Polar residues" evidence="1">
    <location>
        <begin position="39"/>
        <end position="60"/>
    </location>
</feature>
<feature type="compositionally biased region" description="Low complexity" evidence="1">
    <location>
        <begin position="193"/>
        <end position="210"/>
    </location>
</feature>
<feature type="region of interest" description="Disordered" evidence="1">
    <location>
        <begin position="17"/>
        <end position="271"/>
    </location>
</feature>
<feature type="compositionally biased region" description="Acidic residues" evidence="1">
    <location>
        <begin position="388"/>
        <end position="397"/>
    </location>
</feature>
<sequence>MSFLDRFQSKIATVTAHGHLKKADGSEEIRVGPPKRKTPANQPQAKPGESSTARSNQSHAQAPPVNKQQMMAAPIPAVNVKQQGKQSLPQEKGGQQSARQPQVSPTASPRNKTGRSETYDYNAYEGNNNYSHHPQQRNGHYYQYDAMPGRPQDSYEDYRAAPQKRKQNGGSPAKGNSPERYQPVYDERSRGFPPQQQQQPPPSMYQQNQPTNVKDNRGRNRSPESSPQKEYPSPRERNEARVQTDDDQLAFSRKARPVQFAPCTLSQYKKEKPAGYYELGKLQPDLNSSELVQKRANLERIKAFSKNLREINKVTAPSHNPEDDDAAQKKKKAQSSSRDKALAFAKHIPKPRIQQRPLAESPGAPSSSSSNESLPTLNKVTRPINSIVDDETEDDDLSSELQALQMRHQASKAQVEALIRST</sequence>
<protein>
    <submittedName>
        <fullName evidence="2">Uncharacterized protein</fullName>
    </submittedName>
</protein>